<evidence type="ECO:0000313" key="4">
    <source>
        <dbReference type="Proteomes" id="UP001500831"/>
    </source>
</evidence>
<dbReference type="RefSeq" id="WP_344973023.1">
    <property type="nucleotide sequence ID" value="NZ_BAAAVI010000025.1"/>
</dbReference>
<feature type="transmembrane region" description="Helical" evidence="2">
    <location>
        <begin position="703"/>
        <end position="733"/>
    </location>
</feature>
<dbReference type="SUPFAM" id="SSF52540">
    <property type="entry name" value="P-loop containing nucleoside triphosphate hydrolases"/>
    <property type="match status" value="1"/>
</dbReference>
<feature type="transmembrane region" description="Helical" evidence="2">
    <location>
        <begin position="501"/>
        <end position="520"/>
    </location>
</feature>
<dbReference type="EMBL" id="BAAAVI010000025">
    <property type="protein sequence ID" value="GAA2876440.1"/>
    <property type="molecule type" value="Genomic_DNA"/>
</dbReference>
<feature type="transmembrane region" description="Helical" evidence="2">
    <location>
        <begin position="442"/>
        <end position="463"/>
    </location>
</feature>
<feature type="transmembrane region" description="Helical" evidence="2">
    <location>
        <begin position="469"/>
        <end position="489"/>
    </location>
</feature>
<feature type="transmembrane region" description="Helical" evidence="2">
    <location>
        <begin position="36"/>
        <end position="55"/>
    </location>
</feature>
<name>A0ABN3VZC7_9ACTN</name>
<keyword evidence="2" id="KW-0812">Transmembrane</keyword>
<protein>
    <recommendedName>
        <fullName evidence="5">NACHT domain-containing protein</fullName>
    </recommendedName>
</protein>
<keyword evidence="2" id="KW-1133">Transmembrane helix</keyword>
<evidence type="ECO:0008006" key="5">
    <source>
        <dbReference type="Google" id="ProtNLM"/>
    </source>
</evidence>
<feature type="region of interest" description="Disordered" evidence="1">
    <location>
        <begin position="784"/>
        <end position="814"/>
    </location>
</feature>
<comment type="caution">
    <text evidence="3">The sequence shown here is derived from an EMBL/GenBank/DDBJ whole genome shotgun (WGS) entry which is preliminary data.</text>
</comment>
<feature type="transmembrane region" description="Helical" evidence="2">
    <location>
        <begin position="605"/>
        <end position="633"/>
    </location>
</feature>
<dbReference type="Proteomes" id="UP001500831">
    <property type="component" value="Unassembled WGS sequence"/>
</dbReference>
<organism evidence="3 4">
    <name type="scientific">Streptosporangium fragile</name>
    <dbReference type="NCBI Taxonomy" id="46186"/>
    <lineage>
        <taxon>Bacteria</taxon>
        <taxon>Bacillati</taxon>
        <taxon>Actinomycetota</taxon>
        <taxon>Actinomycetes</taxon>
        <taxon>Streptosporangiales</taxon>
        <taxon>Streptosporangiaceae</taxon>
        <taxon>Streptosporangium</taxon>
    </lineage>
</organism>
<gene>
    <name evidence="3" type="ORF">GCM10010517_37620</name>
</gene>
<feature type="transmembrane region" description="Helical" evidence="2">
    <location>
        <begin position="658"/>
        <end position="683"/>
    </location>
</feature>
<accession>A0ABN3VZC7</accession>
<keyword evidence="2" id="KW-0472">Membrane</keyword>
<keyword evidence="4" id="KW-1185">Reference proteome</keyword>
<sequence length="814" mass="86469">MKRAAAQRAVSAVIALAGLCYLGYALLFRTQGEADSVSSILTALLTLLGVFGFFAPPRRTTGDLNQIIRPLRAEMRAILGKEARRRRLLGSRILPMALRSRNGERGRGSILYIGPADGTPVTAQEFGRRIAALVTGNTLHRAVIHGATGGGKTTLALLMARGLLEGDSARLPVLLSMASWDPAEPLDSWLGRQIMNTYESARAFEDAGQLLDQLVFNATPVFVFDGLDELPRGTAGEAMRQISDRIPAGVAVIVLCGSRRRIGHLPGLGGWSGYDILRLTAEAVHRYLAFPATAGARVDPGSPQAEVLSSPLYLSLFHRLVAAGKARPEEFLAATDSPPRELRDFLIDRYVEDALSCDGELLRSRDGRHLGFLAYQLHTRGFSGFSWWRVHEAIPPAWMAMLFGLTVGPAYQLALQLPDGLTRGFAIGTTTGVILGATRGMVFGAVPAAIMGAVSGLVVFLLGRAVLPPGIAVVDAVQCGTAIAVVAFGKAKARDGVVRPLLLVAAAGTASAAATVIVQRRLLVDGYVDRRFTGVLLAVALGVGVAVLAARLLVPGPAVLTPARVGFRLRRGVHGPRRIVAGVVAAVPVGLAGGITGAFRHDLAYGAALAFSFGLMAGVPVGVVGGLVSWAGVTERGGPRRRRAVPVVSPGSLLRDDVATFAISVVGVGLASTLALAALLGPMSGLLDEIVRVSELRLGVEDGLLFGLTIGVIVASFNTACLAYFMSLTWFVVTRRLPWRFIRFADRMCAREILRREGVLYQFRNDDIKIRLAHRFEPRCRCEETGRRGTGGRRRAGGRHGADGRDPGGIATMA</sequence>
<feature type="transmembrane region" description="Helical" evidence="2">
    <location>
        <begin position="532"/>
        <end position="554"/>
    </location>
</feature>
<proteinExistence type="predicted"/>
<dbReference type="InterPro" id="IPR027417">
    <property type="entry name" value="P-loop_NTPase"/>
</dbReference>
<dbReference type="Gene3D" id="3.40.50.300">
    <property type="entry name" value="P-loop containing nucleotide triphosphate hydrolases"/>
    <property type="match status" value="1"/>
</dbReference>
<evidence type="ECO:0000256" key="1">
    <source>
        <dbReference type="SAM" id="MobiDB-lite"/>
    </source>
</evidence>
<reference evidence="3 4" key="1">
    <citation type="journal article" date="2019" name="Int. J. Syst. Evol. Microbiol.">
        <title>The Global Catalogue of Microorganisms (GCM) 10K type strain sequencing project: providing services to taxonomists for standard genome sequencing and annotation.</title>
        <authorList>
            <consortium name="The Broad Institute Genomics Platform"/>
            <consortium name="The Broad Institute Genome Sequencing Center for Infectious Disease"/>
            <person name="Wu L."/>
            <person name="Ma J."/>
        </authorList>
    </citation>
    <scope>NUCLEOTIDE SEQUENCE [LARGE SCALE GENOMIC DNA]</scope>
    <source>
        <strain evidence="3 4">JCM 6242</strain>
    </source>
</reference>
<evidence type="ECO:0000313" key="3">
    <source>
        <dbReference type="EMBL" id="GAA2876440.1"/>
    </source>
</evidence>
<evidence type="ECO:0000256" key="2">
    <source>
        <dbReference type="SAM" id="Phobius"/>
    </source>
</evidence>
<feature type="transmembrane region" description="Helical" evidence="2">
    <location>
        <begin position="579"/>
        <end position="599"/>
    </location>
</feature>
<feature type="transmembrane region" description="Helical" evidence="2">
    <location>
        <begin position="12"/>
        <end position="30"/>
    </location>
</feature>